<dbReference type="Proteomes" id="UP000287166">
    <property type="component" value="Unassembled WGS sequence"/>
</dbReference>
<dbReference type="InParanoid" id="A0A401H3U0"/>
<feature type="chain" id="PRO_5019276341" evidence="1">
    <location>
        <begin position="34"/>
        <end position="235"/>
    </location>
</feature>
<protein>
    <submittedName>
        <fullName evidence="2">Uncharacterized protein</fullName>
    </submittedName>
</protein>
<sequence>MDSSPPMAIPRPPSLLACKKVSVALLALALVPCSPHLSTQTATDFGAIRDLTPLMMVHDRHTAITPEFTTSPSMPTGHIMLAEASLDELEAASHEVRMDIAKRSQSDRGTGISYERHVRNYFSWWATFQLQETAKVSGCIAIPAELITAAKAVMFLQYESTHPKRKHGSVDAQDRTTVWKSVIAQAISALESHGKNREHLHKDVPDARISLHADQCIHTIEDAAKHNEPLRIERA</sequence>
<dbReference type="GeneID" id="38785990"/>
<accession>A0A401H3U0</accession>
<dbReference type="OrthoDB" id="3257564at2759"/>
<dbReference type="EMBL" id="BFAD01000015">
    <property type="protein sequence ID" value="GBE89073.1"/>
    <property type="molecule type" value="Genomic_DNA"/>
</dbReference>
<evidence type="ECO:0000256" key="1">
    <source>
        <dbReference type="SAM" id="SignalP"/>
    </source>
</evidence>
<keyword evidence="3" id="KW-1185">Reference proteome</keyword>
<comment type="caution">
    <text evidence="2">The sequence shown here is derived from an EMBL/GenBank/DDBJ whole genome shotgun (WGS) entry which is preliminary data.</text>
</comment>
<dbReference type="RefSeq" id="XP_027619986.1">
    <property type="nucleotide sequence ID" value="XM_027764185.1"/>
</dbReference>
<reference evidence="2 3" key="1">
    <citation type="journal article" date="2018" name="Sci. Rep.">
        <title>Genome sequence of the cauliflower mushroom Sparassis crispa (Hanabiratake) and its association with beneficial usage.</title>
        <authorList>
            <person name="Kiyama R."/>
            <person name="Furutani Y."/>
            <person name="Kawaguchi K."/>
            <person name="Nakanishi T."/>
        </authorList>
    </citation>
    <scope>NUCLEOTIDE SEQUENCE [LARGE SCALE GENOMIC DNA]</scope>
</reference>
<evidence type="ECO:0000313" key="2">
    <source>
        <dbReference type="EMBL" id="GBE89073.1"/>
    </source>
</evidence>
<feature type="signal peptide" evidence="1">
    <location>
        <begin position="1"/>
        <end position="33"/>
    </location>
</feature>
<organism evidence="2 3">
    <name type="scientific">Sparassis crispa</name>
    <dbReference type="NCBI Taxonomy" id="139825"/>
    <lineage>
        <taxon>Eukaryota</taxon>
        <taxon>Fungi</taxon>
        <taxon>Dikarya</taxon>
        <taxon>Basidiomycota</taxon>
        <taxon>Agaricomycotina</taxon>
        <taxon>Agaricomycetes</taxon>
        <taxon>Polyporales</taxon>
        <taxon>Sparassidaceae</taxon>
        <taxon>Sparassis</taxon>
    </lineage>
</organism>
<evidence type="ECO:0000313" key="3">
    <source>
        <dbReference type="Proteomes" id="UP000287166"/>
    </source>
</evidence>
<keyword evidence="1" id="KW-0732">Signal</keyword>
<gene>
    <name evidence="2" type="ORF">SCP_1500760</name>
</gene>
<name>A0A401H3U0_9APHY</name>
<proteinExistence type="predicted"/>
<dbReference type="AlphaFoldDB" id="A0A401H3U0"/>